<dbReference type="UniPathway" id="UPA00223">
    <property type="reaction ID" value="UER01008"/>
</dbReference>
<comment type="similarity">
    <text evidence="8">Belongs to the MQO family.</text>
</comment>
<comment type="pathway">
    <text evidence="3 8">Carbohydrate metabolism; tricarboxylic acid cycle; oxaloacetate from (S)-malate (quinone route): step 1/1.</text>
</comment>
<keyword evidence="10" id="KW-1185">Reference proteome</keyword>
<dbReference type="NCBIfam" id="NF003611">
    <property type="entry name" value="PRK05257.3-2"/>
    <property type="match status" value="1"/>
</dbReference>
<keyword evidence="4 8" id="KW-0816">Tricarboxylic acid cycle</keyword>
<gene>
    <name evidence="8" type="primary">mqo</name>
    <name evidence="9" type="ORF">FB389_0608</name>
</gene>
<keyword evidence="7 8" id="KW-0560">Oxidoreductase</keyword>
<protein>
    <recommendedName>
        <fullName evidence="8">Probable malate:quinone oxidoreductase</fullName>
        <ecNumber evidence="8">1.1.5.4</ecNumber>
    </recommendedName>
    <alternativeName>
        <fullName evidence="8">MQO</fullName>
    </alternativeName>
    <alternativeName>
        <fullName evidence="8">Malate dehydrogenase [quinone]</fullName>
    </alternativeName>
</protein>
<dbReference type="GO" id="GO:0047545">
    <property type="term" value="F:(S)-2-hydroxyglutarate dehydrogenase activity"/>
    <property type="evidence" value="ECO:0007669"/>
    <property type="project" value="TreeGrafter"/>
</dbReference>
<comment type="catalytic activity">
    <reaction evidence="1 8">
        <text>(S)-malate + a quinone = a quinol + oxaloacetate</text>
        <dbReference type="Rhea" id="RHEA:46012"/>
        <dbReference type="ChEBI" id="CHEBI:15589"/>
        <dbReference type="ChEBI" id="CHEBI:16452"/>
        <dbReference type="ChEBI" id="CHEBI:24646"/>
        <dbReference type="ChEBI" id="CHEBI:132124"/>
        <dbReference type="EC" id="1.1.5.4"/>
    </reaction>
</comment>
<dbReference type="Gene3D" id="3.50.50.60">
    <property type="entry name" value="FAD/NAD(P)-binding domain"/>
    <property type="match status" value="2"/>
</dbReference>
<evidence type="ECO:0000256" key="8">
    <source>
        <dbReference type="HAMAP-Rule" id="MF_00212"/>
    </source>
</evidence>
<dbReference type="SUPFAM" id="SSF51905">
    <property type="entry name" value="FAD/NAD(P)-binding domain"/>
    <property type="match status" value="1"/>
</dbReference>
<dbReference type="InterPro" id="IPR036188">
    <property type="entry name" value="FAD/NAD-bd_sf"/>
</dbReference>
<dbReference type="NCBIfam" id="TIGR01320">
    <property type="entry name" value="mal_quin_oxido"/>
    <property type="match status" value="1"/>
</dbReference>
<dbReference type="EC" id="1.1.5.4" evidence="8"/>
<dbReference type="Pfam" id="PF06039">
    <property type="entry name" value="Mqo"/>
    <property type="match status" value="1"/>
</dbReference>
<evidence type="ECO:0000256" key="3">
    <source>
        <dbReference type="ARBA" id="ARBA00005012"/>
    </source>
</evidence>
<evidence type="ECO:0000313" key="9">
    <source>
        <dbReference type="EMBL" id="TQK75964.1"/>
    </source>
</evidence>
<evidence type="ECO:0000313" key="10">
    <source>
        <dbReference type="Proteomes" id="UP000316181"/>
    </source>
</evidence>
<keyword evidence="6 8" id="KW-0274">FAD</keyword>
<evidence type="ECO:0000256" key="7">
    <source>
        <dbReference type="ARBA" id="ARBA00023002"/>
    </source>
</evidence>
<sequence>MPGNVLAPASAASLTDERPIMFNDDVPLAGQHFDAVLVGGGIMSATLGTFLSIVEPGWRILLVERLDDVALESSNPWNNAGTGHAALCELNYTPQRPDGSIDVTKALAINRQFELSRQFWASLVRRGLLTDPTRFLSVTPHMTLVHGQDNVDYLARRHAALSVHPGFSAMEYSADPEQIRQWAPLLVDGRTTSTPIAATRVAQGTDVNFGALTHDLISILKSRGANVLTGHEVKGLRKVGDRWRVRLRDGSWNARRRRVDITANFVFVGAGGYALPLLQRSGIKEIRGYGGFPISGKFLRTFNPQVVAAHQAKVYGKAAVGSPPMSVPHLDTRVVDGREALLFGPYAGFSPRYLKSGSVFDLVRSLRPSNIVSMLGAGLHNVDLTGYLIGQLAARDETQFKALMEFYPRARPADWEWITAGQRVQVIKRDKKDGGRLEFGTELVLGDEGSIAGLLGASPGASTAVSTMIDVLQRCFVDRIDAWRPQLAELVPAAFGDE</sequence>
<proteinExistence type="inferred from homology"/>
<dbReference type="EMBL" id="VFNV01000001">
    <property type="protein sequence ID" value="TQK75964.1"/>
    <property type="molecule type" value="Genomic_DNA"/>
</dbReference>
<reference evidence="9 10" key="1">
    <citation type="submission" date="2019-06" db="EMBL/GenBank/DDBJ databases">
        <title>Sequencing the genomes of 1000 actinobacteria strains.</title>
        <authorList>
            <person name="Klenk H.-P."/>
        </authorList>
    </citation>
    <scope>NUCLEOTIDE SEQUENCE [LARGE SCALE GENOMIC DNA]</scope>
    <source>
        <strain evidence="9 10">DSM 10596</strain>
    </source>
</reference>
<evidence type="ECO:0000256" key="1">
    <source>
        <dbReference type="ARBA" id="ARBA00001139"/>
    </source>
</evidence>
<keyword evidence="5 8" id="KW-0285">Flavoprotein</keyword>
<evidence type="ECO:0000256" key="5">
    <source>
        <dbReference type="ARBA" id="ARBA00022630"/>
    </source>
</evidence>
<evidence type="ECO:0000256" key="6">
    <source>
        <dbReference type="ARBA" id="ARBA00022827"/>
    </source>
</evidence>
<evidence type="ECO:0000256" key="2">
    <source>
        <dbReference type="ARBA" id="ARBA00001974"/>
    </source>
</evidence>
<dbReference type="GO" id="GO:0008924">
    <property type="term" value="F:L-malate dehydrogenase (quinone) activity"/>
    <property type="evidence" value="ECO:0007669"/>
    <property type="project" value="UniProtKB-UniRule"/>
</dbReference>
<dbReference type="InterPro" id="IPR006231">
    <property type="entry name" value="MQO"/>
</dbReference>
<dbReference type="Proteomes" id="UP000316181">
    <property type="component" value="Unassembled WGS sequence"/>
</dbReference>
<dbReference type="HAMAP" id="MF_00212">
    <property type="entry name" value="MQO"/>
    <property type="match status" value="1"/>
</dbReference>
<dbReference type="NCBIfam" id="NF003606">
    <property type="entry name" value="PRK05257.2-1"/>
    <property type="match status" value="1"/>
</dbReference>
<dbReference type="PANTHER" id="PTHR43104">
    <property type="entry name" value="L-2-HYDROXYGLUTARATE DEHYDROGENASE, MITOCHONDRIAL"/>
    <property type="match status" value="1"/>
</dbReference>
<evidence type="ECO:0000256" key="4">
    <source>
        <dbReference type="ARBA" id="ARBA00022532"/>
    </source>
</evidence>
<dbReference type="AlphaFoldDB" id="A0A542SMW9"/>
<name>A0A542SMW9_9MICO</name>
<comment type="cofactor">
    <cofactor evidence="2 8">
        <name>FAD</name>
        <dbReference type="ChEBI" id="CHEBI:57692"/>
    </cofactor>
</comment>
<dbReference type="GO" id="GO:0006099">
    <property type="term" value="P:tricarboxylic acid cycle"/>
    <property type="evidence" value="ECO:0007669"/>
    <property type="project" value="UniProtKB-UniRule"/>
</dbReference>
<dbReference type="PANTHER" id="PTHR43104:SF2">
    <property type="entry name" value="L-2-HYDROXYGLUTARATE DEHYDROGENASE, MITOCHONDRIAL"/>
    <property type="match status" value="1"/>
</dbReference>
<accession>A0A542SMW9</accession>
<comment type="caution">
    <text evidence="9">The sequence shown here is derived from an EMBL/GenBank/DDBJ whole genome shotgun (WGS) entry which is preliminary data.</text>
</comment>
<organism evidence="9 10">
    <name type="scientific">Rarobacter incanus</name>
    <dbReference type="NCBI Taxonomy" id="153494"/>
    <lineage>
        <taxon>Bacteria</taxon>
        <taxon>Bacillati</taxon>
        <taxon>Actinomycetota</taxon>
        <taxon>Actinomycetes</taxon>
        <taxon>Micrococcales</taxon>
        <taxon>Rarobacteraceae</taxon>
        <taxon>Rarobacter</taxon>
    </lineage>
</organism>